<organism evidence="1 2">
    <name type="scientific">Cyclospora cayetanensis</name>
    <dbReference type="NCBI Taxonomy" id="88456"/>
    <lineage>
        <taxon>Eukaryota</taxon>
        <taxon>Sar</taxon>
        <taxon>Alveolata</taxon>
        <taxon>Apicomplexa</taxon>
        <taxon>Conoidasida</taxon>
        <taxon>Coccidia</taxon>
        <taxon>Eucoccidiorida</taxon>
        <taxon>Eimeriorina</taxon>
        <taxon>Eimeriidae</taxon>
        <taxon>Cyclospora</taxon>
    </lineage>
</organism>
<dbReference type="AlphaFoldDB" id="A0A1D3CYA1"/>
<dbReference type="Proteomes" id="UP000095192">
    <property type="component" value="Unassembled WGS sequence"/>
</dbReference>
<protein>
    <submittedName>
        <fullName evidence="1">Uncharacterized protein</fullName>
    </submittedName>
</protein>
<evidence type="ECO:0000313" key="2">
    <source>
        <dbReference type="Proteomes" id="UP000095192"/>
    </source>
</evidence>
<accession>A0A1D3CYA1</accession>
<dbReference type="EMBL" id="JROU02001518">
    <property type="protein sequence ID" value="OEH76175.1"/>
    <property type="molecule type" value="Genomic_DNA"/>
</dbReference>
<keyword evidence="2" id="KW-1185">Reference proteome</keyword>
<comment type="caution">
    <text evidence="1">The sequence shown here is derived from an EMBL/GenBank/DDBJ whole genome shotgun (WGS) entry which is preliminary data.</text>
</comment>
<evidence type="ECO:0000313" key="1">
    <source>
        <dbReference type="EMBL" id="OEH76175.1"/>
    </source>
</evidence>
<gene>
    <name evidence="1" type="ORF">cyc_02729</name>
</gene>
<sequence length="117" mass="12461">MNLPHRGFLQTRYRVTRLKGTSGSSNRLNSASISSACKALLREQEAEEDPDLPDTPFKVVAPTNSSCIQQERNSVCTVCEARCTEASSAGAALASNAATAGINMLKQGVLKAQPHVE</sequence>
<reference evidence="1 2" key="1">
    <citation type="journal article" date="2016" name="BMC Genomics">
        <title>Comparative genomics reveals Cyclospora cayetanensis possesses coccidia-like metabolism and invasion components but unique surface antigens.</title>
        <authorList>
            <person name="Liu S."/>
            <person name="Wang L."/>
            <person name="Zheng H."/>
            <person name="Xu Z."/>
            <person name="Roellig D.M."/>
            <person name="Li N."/>
            <person name="Frace M.A."/>
            <person name="Tang K."/>
            <person name="Arrowood M.J."/>
            <person name="Moss D.M."/>
            <person name="Zhang L."/>
            <person name="Feng Y."/>
            <person name="Xiao L."/>
        </authorList>
    </citation>
    <scope>NUCLEOTIDE SEQUENCE [LARGE SCALE GENOMIC DNA]</scope>
    <source>
        <strain evidence="1 2">CHN_HEN01</strain>
    </source>
</reference>
<dbReference type="VEuPathDB" id="ToxoDB:cyc_02729"/>
<proteinExistence type="predicted"/>
<name>A0A1D3CYA1_9EIME</name>
<dbReference type="InParanoid" id="A0A1D3CYA1"/>